<proteinExistence type="predicted"/>
<comment type="caution">
    <text evidence="1">The sequence shown here is derived from an EMBL/GenBank/DDBJ whole genome shotgun (WGS) entry which is preliminary data.</text>
</comment>
<dbReference type="AlphaFoldDB" id="A0A7W8VE29"/>
<gene>
    <name evidence="1" type="ORF">HDA36_002966</name>
</gene>
<reference evidence="1 2" key="1">
    <citation type="submission" date="2020-08" db="EMBL/GenBank/DDBJ databases">
        <title>Sequencing the genomes of 1000 actinobacteria strains.</title>
        <authorList>
            <person name="Klenk H.-P."/>
        </authorList>
    </citation>
    <scope>NUCLEOTIDE SEQUENCE [LARGE SCALE GENOMIC DNA]</scope>
    <source>
        <strain evidence="1 2">DSM 44551</strain>
    </source>
</reference>
<evidence type="ECO:0000313" key="1">
    <source>
        <dbReference type="EMBL" id="MBB5432882.1"/>
    </source>
</evidence>
<name>A0A7W8VE29_9ACTN</name>
<evidence type="ECO:0000313" key="2">
    <source>
        <dbReference type="Proteomes" id="UP000572635"/>
    </source>
</evidence>
<sequence>MNRIDAADVLELRIAAAGGEPGGEVGLALRRRGGDGAEQAPGTRIPITEVRRSGRRITAGLSGLPIADGAWEVLWTDREGRSGAVATTDPGLHLADRFAYLERPRRRVLRALRDEQGRLLLRSSSASPYAEVARVRLDADRVAISGVLAYTPDPQDASGLLIARQRDLDGELTAPAELDGRAFRCELPLAPLAAAHRPERPHNEWDLWLRVPGTGEELRLGSRADDVVGKKRKTAFPEAELDGGPARVLVQPYYTVQDDLSLLAVEAGSHR</sequence>
<dbReference type="RefSeq" id="WP_184392386.1">
    <property type="nucleotide sequence ID" value="NZ_BAAAJD010000110.1"/>
</dbReference>
<keyword evidence="2" id="KW-1185">Reference proteome</keyword>
<protein>
    <submittedName>
        <fullName evidence="1">Uncharacterized protein</fullName>
    </submittedName>
</protein>
<accession>A0A7W8VE29</accession>
<organism evidence="1 2">
    <name type="scientific">Nocardiopsis composta</name>
    <dbReference type="NCBI Taxonomy" id="157465"/>
    <lineage>
        <taxon>Bacteria</taxon>
        <taxon>Bacillati</taxon>
        <taxon>Actinomycetota</taxon>
        <taxon>Actinomycetes</taxon>
        <taxon>Streptosporangiales</taxon>
        <taxon>Nocardiopsidaceae</taxon>
        <taxon>Nocardiopsis</taxon>
    </lineage>
</organism>
<dbReference type="EMBL" id="JACHDB010000001">
    <property type="protein sequence ID" value="MBB5432882.1"/>
    <property type="molecule type" value="Genomic_DNA"/>
</dbReference>
<dbReference type="Proteomes" id="UP000572635">
    <property type="component" value="Unassembled WGS sequence"/>
</dbReference>